<comment type="caution">
    <text evidence="2">The sequence shown here is derived from an EMBL/GenBank/DDBJ whole genome shotgun (WGS) entry which is preliminary data.</text>
</comment>
<keyword evidence="3" id="KW-1185">Reference proteome</keyword>
<evidence type="ECO:0000313" key="2">
    <source>
        <dbReference type="EMBL" id="MQY12963.1"/>
    </source>
</evidence>
<dbReference type="OrthoDB" id="3454650at2"/>
<proteinExistence type="predicted"/>
<dbReference type="AlphaFoldDB" id="A0A7K0CI11"/>
<protein>
    <submittedName>
        <fullName evidence="2">Uncharacterized protein</fullName>
    </submittedName>
</protein>
<name>A0A7K0CI11_9ACTN</name>
<evidence type="ECO:0000313" key="3">
    <source>
        <dbReference type="Proteomes" id="UP000466345"/>
    </source>
</evidence>
<dbReference type="RefSeq" id="WP_153452578.1">
    <property type="nucleotide sequence ID" value="NZ_WEGJ01000010.1"/>
</dbReference>
<keyword evidence="1" id="KW-0732">Signal</keyword>
<feature type="signal peptide" evidence="1">
    <location>
        <begin position="1"/>
        <end position="22"/>
    </location>
</feature>
<dbReference type="EMBL" id="WEGJ01000010">
    <property type="protein sequence ID" value="MQY12963.1"/>
    <property type="molecule type" value="Genomic_DNA"/>
</dbReference>
<organism evidence="2 3">
    <name type="scientific">Streptomyces smaragdinus</name>
    <dbReference type="NCBI Taxonomy" id="2585196"/>
    <lineage>
        <taxon>Bacteria</taxon>
        <taxon>Bacillati</taxon>
        <taxon>Actinomycetota</taxon>
        <taxon>Actinomycetes</taxon>
        <taxon>Kitasatosporales</taxon>
        <taxon>Streptomycetaceae</taxon>
        <taxon>Streptomyces</taxon>
    </lineage>
</organism>
<accession>A0A7K0CI11</accession>
<sequence length="382" mass="41304">MIRRRSLLAAVPAVLLAACDSAEPPVRKEKKAPPPSAWRLDYTGESRSAGIQHVVPVSADEAWALEMEHTGAYTLLHRDADGWRPEQLPPAMTAARGENALSLGASAPDDVWLFALTGAGGAHWDGARWRTVDLPPGLLFRTAVGPTDVWAMSNQRRSVWRYDGARWTEHKLPIWVDAVAGSAPDDVWAVGTEAVTEGTPQAAAMHWDGRTWELTKTPSFTYPEPAPPEEATGLRTVAAVGPREALAMGLHSYNHGEDPDIVEPPEETLLLRWDGVRWTQLPGIPRQTSFNDSVTSDGAGGAVALGWWHWPAGAGKPSKIGRPPLVLGHYPTLSKGDRTQRVYPSQLAHVPGTRHVLAAASIGRTGRKGFTRPAVLRYDAGG</sequence>
<feature type="chain" id="PRO_5029553714" evidence="1">
    <location>
        <begin position="23"/>
        <end position="382"/>
    </location>
</feature>
<dbReference type="PROSITE" id="PS51257">
    <property type="entry name" value="PROKAR_LIPOPROTEIN"/>
    <property type="match status" value="1"/>
</dbReference>
<dbReference type="Proteomes" id="UP000466345">
    <property type="component" value="Unassembled WGS sequence"/>
</dbReference>
<reference evidence="2 3" key="1">
    <citation type="submission" date="2019-10" db="EMBL/GenBank/DDBJ databases">
        <title>Streptomyces smaragdinus sp. nov. and Streptomyces fabii sp. nov., isolated from the gut of fungus growing-termite Macrotermes natalensis.</title>
        <authorList>
            <person name="Schwitalla J."/>
            <person name="Benndorf R."/>
            <person name="Martin K."/>
            <person name="De Beer W."/>
            <person name="Kaster A.-K."/>
            <person name="Vollmers J."/>
            <person name="Poulsen M."/>
            <person name="Beemelmanns C."/>
        </authorList>
    </citation>
    <scope>NUCLEOTIDE SEQUENCE [LARGE SCALE GENOMIC DNA]</scope>
    <source>
        <strain evidence="2 3">RB5</strain>
    </source>
</reference>
<evidence type="ECO:0000256" key="1">
    <source>
        <dbReference type="SAM" id="SignalP"/>
    </source>
</evidence>
<gene>
    <name evidence="2" type="ORF">SRB5_31030</name>
</gene>